<dbReference type="GO" id="GO:0004805">
    <property type="term" value="F:trehalose-phosphatase activity"/>
    <property type="evidence" value="ECO:0007669"/>
    <property type="project" value="UniProtKB-EC"/>
</dbReference>
<dbReference type="InterPro" id="IPR036412">
    <property type="entry name" value="HAD-like_sf"/>
</dbReference>
<dbReference type="AlphaFoldDB" id="A0A0S2DKI7"/>
<keyword evidence="4" id="KW-0460">Magnesium</keyword>
<dbReference type="EC" id="3.1.3.12" evidence="4"/>
<dbReference type="GO" id="GO:0005992">
    <property type="term" value="P:trehalose biosynthetic process"/>
    <property type="evidence" value="ECO:0007669"/>
    <property type="project" value="UniProtKB-UniPathway"/>
</dbReference>
<dbReference type="Proteomes" id="UP000061569">
    <property type="component" value="Chromosome"/>
</dbReference>
<dbReference type="KEGG" id="lez:GLE_3708"/>
<dbReference type="STRING" id="69.GLE_3708"/>
<dbReference type="PANTHER" id="PTHR43768:SF3">
    <property type="entry name" value="TREHALOSE 6-PHOSPHATE PHOSPHATASE"/>
    <property type="match status" value="1"/>
</dbReference>
<comment type="similarity">
    <text evidence="2 4">Belongs to the trehalose phosphatase family.</text>
</comment>
<comment type="catalytic activity">
    <reaction evidence="4">
        <text>alpha,alpha-trehalose 6-phosphate + H2O = alpha,alpha-trehalose + phosphate</text>
        <dbReference type="Rhea" id="RHEA:23420"/>
        <dbReference type="ChEBI" id="CHEBI:15377"/>
        <dbReference type="ChEBI" id="CHEBI:16551"/>
        <dbReference type="ChEBI" id="CHEBI:43474"/>
        <dbReference type="ChEBI" id="CHEBI:58429"/>
        <dbReference type="EC" id="3.1.3.12"/>
    </reaction>
</comment>
<dbReference type="NCBIfam" id="TIGR01484">
    <property type="entry name" value="HAD-SF-IIB"/>
    <property type="match status" value="1"/>
</dbReference>
<dbReference type="SUPFAM" id="SSF56784">
    <property type="entry name" value="HAD-like"/>
    <property type="match status" value="1"/>
</dbReference>
<accession>A0A0S2DKI7</accession>
<dbReference type="UniPathway" id="UPA00299"/>
<reference evidence="5 6" key="1">
    <citation type="submission" date="2015-11" db="EMBL/GenBank/DDBJ databases">
        <title>Genome sequences of Lysobacter enzymogenes strain C3 and Lysobacter antibioticus ATCC 29479.</title>
        <authorList>
            <person name="Kobayashi D.Y."/>
        </authorList>
    </citation>
    <scope>NUCLEOTIDE SEQUENCE [LARGE SCALE GENOMIC DNA]</scope>
    <source>
        <strain evidence="5 6">C3</strain>
    </source>
</reference>
<dbReference type="Gene3D" id="3.30.70.1020">
    <property type="entry name" value="Trehalose-6-phosphate phosphatase related protein, domain 2"/>
    <property type="match status" value="1"/>
</dbReference>
<dbReference type="InterPro" id="IPR044651">
    <property type="entry name" value="OTSB-like"/>
</dbReference>
<evidence type="ECO:0000256" key="4">
    <source>
        <dbReference type="RuleBase" id="RU361117"/>
    </source>
</evidence>
<keyword evidence="4" id="KW-0479">Metal-binding</keyword>
<dbReference type="Gene3D" id="3.40.50.1000">
    <property type="entry name" value="HAD superfamily/HAD-like"/>
    <property type="match status" value="1"/>
</dbReference>
<proteinExistence type="inferred from homology"/>
<dbReference type="PANTHER" id="PTHR43768">
    <property type="entry name" value="TREHALOSE 6-PHOSPHATE PHOSPHATASE"/>
    <property type="match status" value="1"/>
</dbReference>
<dbReference type="InterPro" id="IPR003337">
    <property type="entry name" value="Trehalose_PPase"/>
</dbReference>
<keyword evidence="3 4" id="KW-0378">Hydrolase</keyword>
<evidence type="ECO:0000256" key="1">
    <source>
        <dbReference type="ARBA" id="ARBA00005199"/>
    </source>
</evidence>
<name>A0A0S2DKI7_LYSEN</name>
<evidence type="ECO:0000256" key="3">
    <source>
        <dbReference type="ARBA" id="ARBA00022801"/>
    </source>
</evidence>
<evidence type="ECO:0000313" key="5">
    <source>
        <dbReference type="EMBL" id="ALN59052.1"/>
    </source>
</evidence>
<dbReference type="EMBL" id="CP013140">
    <property type="protein sequence ID" value="ALN59052.1"/>
    <property type="molecule type" value="Genomic_DNA"/>
</dbReference>
<sequence>MASIRTLRTAPPAPAPDWALFLDVDGCLLEHAPAPHLARVPAQLPQRLLRLAAELDGALALVSGRSLQSLQALFPDCADLCLSGMHGLERRSAHAPLRAPAPPESMLALAGEAARFALDYPGACIEAHGPCLNLHWRAAPQAAAAMGEFADAALTRLPGYRQHRGAHGIEIRPDGMDKGRAIAELLGLAPFRGRVPVFAGDDPADEPGFAMVNAHGGISVLVGERDDTGARHRLAAPAQVRAWLGVSAEAG</sequence>
<dbReference type="PATRIC" id="fig|69.6.peg.3653"/>
<evidence type="ECO:0000313" key="6">
    <source>
        <dbReference type="Proteomes" id="UP000061569"/>
    </source>
</evidence>
<evidence type="ECO:0000256" key="2">
    <source>
        <dbReference type="ARBA" id="ARBA00008770"/>
    </source>
</evidence>
<dbReference type="Pfam" id="PF02358">
    <property type="entry name" value="Trehalose_PPase"/>
    <property type="match status" value="1"/>
</dbReference>
<gene>
    <name evidence="5" type="primary">otsB</name>
    <name evidence="5" type="ORF">GLE_3708</name>
</gene>
<dbReference type="OrthoDB" id="9814913at2"/>
<dbReference type="InterPro" id="IPR023214">
    <property type="entry name" value="HAD_sf"/>
</dbReference>
<dbReference type="NCBIfam" id="TIGR00685">
    <property type="entry name" value="T6PP"/>
    <property type="match status" value="1"/>
</dbReference>
<protein>
    <recommendedName>
        <fullName evidence="4">Trehalose 6-phosphate phosphatase</fullName>
        <ecNumber evidence="4">3.1.3.12</ecNumber>
    </recommendedName>
</protein>
<dbReference type="InterPro" id="IPR006379">
    <property type="entry name" value="HAD-SF_hydro_IIB"/>
</dbReference>
<comment type="function">
    <text evidence="4">Removes the phosphate from trehalose 6-phosphate to produce free trehalose.</text>
</comment>
<comment type="pathway">
    <text evidence="1 4">Glycan biosynthesis; trehalose biosynthesis.</text>
</comment>
<dbReference type="GO" id="GO:0000287">
    <property type="term" value="F:magnesium ion binding"/>
    <property type="evidence" value="ECO:0007669"/>
    <property type="project" value="UniProtKB-ARBA"/>
</dbReference>
<comment type="cofactor">
    <cofactor evidence="4">
        <name>Mg(2+)</name>
        <dbReference type="ChEBI" id="CHEBI:18420"/>
    </cofactor>
</comment>
<organism evidence="5 6">
    <name type="scientific">Lysobacter enzymogenes</name>
    <dbReference type="NCBI Taxonomy" id="69"/>
    <lineage>
        <taxon>Bacteria</taxon>
        <taxon>Pseudomonadati</taxon>
        <taxon>Pseudomonadota</taxon>
        <taxon>Gammaproteobacteria</taxon>
        <taxon>Lysobacterales</taxon>
        <taxon>Lysobacteraceae</taxon>
        <taxon>Lysobacter</taxon>
    </lineage>
</organism>